<feature type="domain" description="TNase-like" evidence="34">
    <location>
        <begin position="77"/>
        <end position="237"/>
    </location>
</feature>
<dbReference type="GO" id="GO:0016020">
    <property type="term" value="C:membrane"/>
    <property type="evidence" value="ECO:0007669"/>
    <property type="project" value="UniProtKB-SubCell"/>
</dbReference>
<keyword evidence="19 32" id="KW-0067">ATP-binding</keyword>
<comment type="catalytic activity">
    <reaction evidence="30">
        <text>hydrogencarbonate + L-glutamine + 2 ATP + H2O = carbamoyl phosphate + L-glutamate + 2 ADP + phosphate + 2 H(+)</text>
        <dbReference type="Rhea" id="RHEA:18633"/>
        <dbReference type="ChEBI" id="CHEBI:15377"/>
        <dbReference type="ChEBI" id="CHEBI:15378"/>
        <dbReference type="ChEBI" id="CHEBI:17544"/>
        <dbReference type="ChEBI" id="CHEBI:29985"/>
        <dbReference type="ChEBI" id="CHEBI:30616"/>
        <dbReference type="ChEBI" id="CHEBI:43474"/>
        <dbReference type="ChEBI" id="CHEBI:58228"/>
        <dbReference type="ChEBI" id="CHEBI:58359"/>
        <dbReference type="ChEBI" id="CHEBI:456216"/>
        <dbReference type="EC" id="6.3.5.5"/>
    </reaction>
</comment>
<keyword evidence="16" id="KW-0255">Endonuclease</keyword>
<dbReference type="PROSITE" id="PS00867">
    <property type="entry name" value="CPSASE_2"/>
    <property type="match status" value="2"/>
</dbReference>
<dbReference type="NCBIfam" id="NF003671">
    <property type="entry name" value="PRK05294.1"/>
    <property type="match status" value="1"/>
</dbReference>
<evidence type="ECO:0000256" key="28">
    <source>
        <dbReference type="ARBA" id="ARBA00044334"/>
    </source>
</evidence>
<sequence>MRWPWSRNDDDQKKSGLPQWAAPTKSDNWSSTLFEPRTLIPAVALTVSTIAGVRLYKTYLRRIPTVNHIKPNYYRRKGIFGQVTSVGDADNFRLFHTPGGRIAGWGILPWKKVPKKREDLVRQTLHIRIAGVDAPELAHWGREAQPFAKEAHEWLINLIHNRRVRAYIYRRDQYDRIVAQVFVRRWFFKKDVGLEMLKAGLATIYEAKTGAEFGTAEDKYRAAEKKARESRVGMWAKPSFTQRLTAPNAEAYLKSGVISGAQNLVDVKKVLVIGSGGLSIGQAGEFDYSGSQALKALKEAGVKSVLLNPNIATIQTSHVLADEIYYLPVTPEYAEYVIQKERPDGIFLSFGGQTALNLGVQMDAKGIFEKYGVKVLGTSVQTLKTSEDRDLFARALDEINIPIAKSIAVSTVDEALDAAEKVGYPIIVRAAYALGGLGSGFANNPEELKNLSARSLTLSPQILVEKSLKGWKEAEYEVVRDASDNCITVCNMENFDPLGVHTGDSIVVSPSQTFSDEEYHMLRSASIKIVRHLGVVGECNVQYCLQPDGLDYRVIEVNARLSRSSALASKATGYPLAYTAAKIGLGHTLPELPNAVTKTTTANFEPSLDYVVTKMPRWDLSKFQNVKRDIGSSMKSVGEVMAIGRTFEESFQKACRQVDPKYLGFQGEKYGENLDEELKNPTDRRWLAVGQALFHEGYTVDRVHDLTKIDKWFLYKLQNIVDLTHELEEIGSLFGLKKDIILKAKKLGFSDKQIAKAVNSTEDEVRARRKSFGIKPWVKRIDTLAAEFPANTNYLYSEGRLYCVAPRPAMLDAVHCSNRFTAYIPPALPSARSHFRIHLLGYENPNSKDYGMAHIRPWDRFALEYTGLCSHCCLDEGILGDFSLSAEQLQESAVKKKERCREKHHHRNADYHFKQMETNYHDYLDEVGVRVRLHRAQKHKERRAWEKANRAKHAIKKIYHCNLCNTTTYNASSHDVTFDDHGILVLGSGVYRIGSSVEFDWCAVNATRSLNALGKKTVMINYNPETYSTDFDVADKLYFEELSYERVMDIYELETASGVVVSVGGQLPQNIALKLQESGKAKILGTDPHDIDKAEDRHKFSSILDSIGVDQPAWKELTSYEDAKKFANSVGYPVLVRPSYVLSGAAMTVIRGEDELKEKLLAASNVSPDHPVVITQFIDGAQEIDCDAVASNGNVLVHAVSEHVENAGVHSGDATLVLPPVNLDKRIQERVKEIADKVAKAWNITGPFNMQIIKEEVEGSEPNLKVIECNLRASRSFPFVSKVLGTNFIEVATKALVGRDVPEPTDLMSVERNYVATKVPQFSWTRLAGADPYLGVEMSSTGEMACFGKDLVEAYWASAQSQMNFRLPQPGEGLLFGGDVTPGSLHSNSLIQVAKYVHALGYRFLAANKDVKELLEKNTEGISVDVIEFPKDDKRKLREVFEKNDIRGCFNLAKFRANGLFDEDYVMRRNAVDFGVPLFMEPKTAVLFAQCMSEKLPKKEGIPSEVRSWSDFVGGRPL</sequence>
<proteinExistence type="inferred from homology"/>
<keyword evidence="11" id="KW-0812">Transmembrane</keyword>
<dbReference type="InterPro" id="IPR005479">
    <property type="entry name" value="CPAse_ATP-bd"/>
</dbReference>
<evidence type="ECO:0000256" key="27">
    <source>
        <dbReference type="ARBA" id="ARBA00044318"/>
    </source>
</evidence>
<comment type="subcellular location">
    <subcellularLocation>
        <location evidence="2">Membrane</location>
        <topology evidence="2">Single-pass membrane protein</topology>
    </subcellularLocation>
    <subcellularLocation>
        <location evidence="3">Mitochondrion</location>
    </subcellularLocation>
</comment>
<dbReference type="InterPro" id="IPR011761">
    <property type="entry name" value="ATP-grasp"/>
</dbReference>
<dbReference type="GO" id="GO:0004088">
    <property type="term" value="F:carbamoyl-phosphate synthase (glutamine-hydrolyzing) activity"/>
    <property type="evidence" value="ECO:0007669"/>
    <property type="project" value="UniProtKB-EC"/>
</dbReference>
<dbReference type="GO" id="GO:0004519">
    <property type="term" value="F:endonuclease activity"/>
    <property type="evidence" value="ECO:0007669"/>
    <property type="project" value="UniProtKB-KW"/>
</dbReference>
<dbReference type="Pfam" id="PF25596">
    <property type="entry name" value="CPSase_L_D1"/>
    <property type="match status" value="2"/>
</dbReference>
<evidence type="ECO:0000259" key="35">
    <source>
        <dbReference type="PROSITE" id="PS50975"/>
    </source>
</evidence>
<dbReference type="SMART" id="SM01096">
    <property type="entry name" value="CPSase_L_D3"/>
    <property type="match status" value="1"/>
</dbReference>
<dbReference type="Pfam" id="PF02786">
    <property type="entry name" value="CPSase_L_D2"/>
    <property type="match status" value="2"/>
</dbReference>
<evidence type="ECO:0000313" key="38">
    <source>
        <dbReference type="Proteomes" id="UP000676310"/>
    </source>
</evidence>
<evidence type="ECO:0000256" key="4">
    <source>
        <dbReference type="ARBA" id="ARBA00005077"/>
    </source>
</evidence>
<evidence type="ECO:0000256" key="22">
    <source>
        <dbReference type="ARBA" id="ARBA00023136"/>
    </source>
</evidence>
<evidence type="ECO:0000256" key="5">
    <source>
        <dbReference type="ARBA" id="ARBA00005435"/>
    </source>
</evidence>
<evidence type="ECO:0000256" key="11">
    <source>
        <dbReference type="ARBA" id="ARBA00022692"/>
    </source>
</evidence>
<dbReference type="InterPro" id="IPR016071">
    <property type="entry name" value="Staphylococal_nuclease_OB-fold"/>
</dbReference>
<dbReference type="InterPro" id="IPR016185">
    <property type="entry name" value="PreATP-grasp_dom_sf"/>
</dbReference>
<dbReference type="InterPro" id="IPR005483">
    <property type="entry name" value="CPSase_dom"/>
</dbReference>
<dbReference type="Gene3D" id="3.40.50.1380">
    <property type="entry name" value="Methylglyoxal synthase-like domain"/>
    <property type="match status" value="1"/>
</dbReference>
<feature type="domain" description="ATP-grasp" evidence="35">
    <location>
        <begin position="1101"/>
        <end position="1297"/>
    </location>
</feature>
<evidence type="ECO:0000256" key="31">
    <source>
        <dbReference type="ARBA" id="ARBA00068891"/>
    </source>
</evidence>
<dbReference type="SUPFAM" id="SSF48108">
    <property type="entry name" value="Carbamoyl phosphate synthetase, large subunit connection domain"/>
    <property type="match status" value="1"/>
</dbReference>
<dbReference type="FunFam" id="3.30.1490.20:FF:000001">
    <property type="entry name" value="Carbamoyl-phosphate synthase large chain"/>
    <property type="match status" value="1"/>
</dbReference>
<keyword evidence="38" id="KW-1185">Reference proteome</keyword>
<evidence type="ECO:0000313" key="37">
    <source>
        <dbReference type="EMBL" id="CAG5170799.1"/>
    </source>
</evidence>
<dbReference type="Gene3D" id="3.40.50.20">
    <property type="match status" value="2"/>
</dbReference>
<evidence type="ECO:0000256" key="14">
    <source>
        <dbReference type="ARBA" id="ARBA00022737"/>
    </source>
</evidence>
<keyword evidence="23" id="KW-0464">Manganese</keyword>
<keyword evidence="20" id="KW-1133">Transmembrane helix</keyword>
<keyword evidence="21" id="KW-0496">Mitochondrion</keyword>
<comment type="cofactor">
    <cofactor evidence="1">
        <name>Zn(2+)</name>
        <dbReference type="ChEBI" id="CHEBI:29105"/>
    </cofactor>
</comment>
<evidence type="ECO:0000256" key="24">
    <source>
        <dbReference type="ARBA" id="ARBA00044031"/>
    </source>
</evidence>
<dbReference type="Gene3D" id="2.40.50.90">
    <property type="match status" value="1"/>
</dbReference>
<dbReference type="Gene3D" id="3.30.470.20">
    <property type="entry name" value="ATP-grasp fold, B domain"/>
    <property type="match status" value="2"/>
</dbReference>
<dbReference type="Pfam" id="PF02787">
    <property type="entry name" value="CPSase_L_D3"/>
    <property type="match status" value="1"/>
</dbReference>
<dbReference type="SUPFAM" id="SSF52440">
    <property type="entry name" value="PreATP-grasp domain"/>
    <property type="match status" value="2"/>
</dbReference>
<organism evidence="37 38">
    <name type="scientific">Alternaria atra</name>
    <dbReference type="NCBI Taxonomy" id="119953"/>
    <lineage>
        <taxon>Eukaryota</taxon>
        <taxon>Fungi</taxon>
        <taxon>Dikarya</taxon>
        <taxon>Ascomycota</taxon>
        <taxon>Pezizomycotina</taxon>
        <taxon>Dothideomycetes</taxon>
        <taxon>Pleosporomycetidae</taxon>
        <taxon>Pleosporales</taxon>
        <taxon>Pleosporineae</taxon>
        <taxon>Pleosporaceae</taxon>
        <taxon>Alternaria</taxon>
        <taxon>Alternaria sect. Ulocladioides</taxon>
    </lineage>
</organism>
<accession>A0A8J2I3T5</accession>
<keyword evidence="18" id="KW-0106">Calcium</keyword>
<evidence type="ECO:0000256" key="10">
    <source>
        <dbReference type="ARBA" id="ARBA00022598"/>
    </source>
</evidence>
<evidence type="ECO:0000259" key="36">
    <source>
        <dbReference type="PROSITE" id="PS51855"/>
    </source>
</evidence>
<evidence type="ECO:0000256" key="19">
    <source>
        <dbReference type="ARBA" id="ARBA00022840"/>
    </source>
</evidence>
<dbReference type="InterPro" id="IPR035437">
    <property type="entry name" value="SNase_OB-fold_sf"/>
</dbReference>
<evidence type="ECO:0000256" key="15">
    <source>
        <dbReference type="ARBA" id="ARBA00022741"/>
    </source>
</evidence>
<evidence type="ECO:0000256" key="8">
    <source>
        <dbReference type="ARBA" id="ARBA00013404"/>
    </source>
</evidence>
<dbReference type="PROSITE" id="PS50830">
    <property type="entry name" value="TNASE_3"/>
    <property type="match status" value="1"/>
</dbReference>
<dbReference type="FunFam" id="3.40.50.20:FF:000001">
    <property type="entry name" value="Carbamoyl-phosphate synthase large chain"/>
    <property type="match status" value="1"/>
</dbReference>
<evidence type="ECO:0000256" key="18">
    <source>
        <dbReference type="ARBA" id="ARBA00022837"/>
    </source>
</evidence>
<evidence type="ECO:0000256" key="23">
    <source>
        <dbReference type="ARBA" id="ARBA00023211"/>
    </source>
</evidence>
<evidence type="ECO:0000256" key="26">
    <source>
        <dbReference type="ARBA" id="ARBA00044249"/>
    </source>
</evidence>
<dbReference type="PROSITE" id="PS50975">
    <property type="entry name" value="ATP_GRASP"/>
    <property type="match status" value="2"/>
</dbReference>
<evidence type="ECO:0000256" key="12">
    <source>
        <dbReference type="ARBA" id="ARBA00022722"/>
    </source>
</evidence>
<dbReference type="SUPFAM" id="SSF52335">
    <property type="entry name" value="Methylglyoxal synthase-like"/>
    <property type="match status" value="1"/>
</dbReference>
<evidence type="ECO:0000256" key="20">
    <source>
        <dbReference type="ARBA" id="ARBA00022989"/>
    </source>
</evidence>
<dbReference type="EMBL" id="CAJRGZ010000022">
    <property type="protein sequence ID" value="CAG5170799.1"/>
    <property type="molecule type" value="Genomic_DNA"/>
</dbReference>
<evidence type="ECO:0000256" key="30">
    <source>
        <dbReference type="ARBA" id="ARBA00048816"/>
    </source>
</evidence>
<evidence type="ECO:0000256" key="16">
    <source>
        <dbReference type="ARBA" id="ARBA00022759"/>
    </source>
</evidence>
<feature type="region of interest" description="Disordered" evidence="33">
    <location>
        <begin position="1"/>
        <end position="28"/>
    </location>
</feature>
<evidence type="ECO:0000256" key="17">
    <source>
        <dbReference type="ARBA" id="ARBA00022801"/>
    </source>
</evidence>
<dbReference type="GO" id="GO:0005739">
    <property type="term" value="C:mitochondrion"/>
    <property type="evidence" value="ECO:0007669"/>
    <property type="project" value="UniProtKB-SubCell"/>
</dbReference>
<evidence type="ECO:0000256" key="33">
    <source>
        <dbReference type="SAM" id="MobiDB-lite"/>
    </source>
</evidence>
<comment type="caution">
    <text evidence="37">The sequence shown here is derived from an EMBL/GenBank/DDBJ whole genome shotgun (WGS) entry which is preliminary data.</text>
</comment>
<keyword evidence="14" id="KW-0677">Repeat</keyword>
<dbReference type="SUPFAM" id="SSF56059">
    <property type="entry name" value="Glutathione synthetase ATP-binding domain-like"/>
    <property type="match status" value="2"/>
</dbReference>
<protein>
    <recommendedName>
        <fullName evidence="31">Carbamoyl phosphate synthase arginine-specific large chain, mitochondrial</fullName>
        <ecNumber evidence="25">6.3.4.16</ecNumber>
        <ecNumber evidence="7">6.3.5.5</ecNumber>
    </recommendedName>
    <alternativeName>
        <fullName evidence="27">Ammonium-dependent carbamoyl phosphate synthetase</fullName>
    </alternativeName>
    <alternativeName>
        <fullName evidence="26">Arginine-specific carbamoyl phosphate synthetase, ammonia chain</fullName>
    </alternativeName>
    <alternativeName>
        <fullName evidence="28">Glutamine-dependent carbamoyl phosphate synthetase</fullName>
    </alternativeName>
    <alternativeName>
        <fullName evidence="8 9">Probable endonuclease LCL3</fullName>
    </alternativeName>
</protein>
<keyword evidence="17" id="KW-0378">Hydrolase</keyword>
<dbReference type="InterPro" id="IPR005480">
    <property type="entry name" value="CPSase_lsu_oligo"/>
</dbReference>
<keyword evidence="22" id="KW-0472">Membrane</keyword>
<name>A0A8J2I3T5_9PLEO</name>
<dbReference type="Pfam" id="PF00565">
    <property type="entry name" value="SNase"/>
    <property type="match status" value="1"/>
</dbReference>
<dbReference type="PANTHER" id="PTHR11405:SF53">
    <property type="entry name" value="CARBAMOYL-PHOSPHATE SYNTHASE [AMMONIA], MITOCHONDRIAL"/>
    <property type="match status" value="1"/>
</dbReference>
<dbReference type="InterPro" id="IPR036897">
    <property type="entry name" value="CarbamoylP_synth_lsu_oligo_sf"/>
</dbReference>
<dbReference type="EC" id="6.3.5.5" evidence="7"/>
<dbReference type="FunFam" id="1.10.1030.10:FF:000001">
    <property type="entry name" value="Carbamoyl-phosphate synthase large chain"/>
    <property type="match status" value="1"/>
</dbReference>
<dbReference type="FunFam" id="3.40.50.20:FF:000002">
    <property type="entry name" value="Carbamoyl-phosphate synthase large chain"/>
    <property type="match status" value="1"/>
</dbReference>
<dbReference type="OrthoDB" id="1924069at2759"/>
<evidence type="ECO:0000256" key="25">
    <source>
        <dbReference type="ARBA" id="ARBA00044063"/>
    </source>
</evidence>
<feature type="domain" description="ATP-grasp" evidence="35">
    <location>
        <begin position="393"/>
        <end position="585"/>
    </location>
</feature>
<reference evidence="37" key="1">
    <citation type="submission" date="2021-05" db="EMBL/GenBank/DDBJ databases">
        <authorList>
            <person name="Stam R."/>
        </authorList>
    </citation>
    <scope>NUCLEOTIDE SEQUENCE</scope>
    <source>
        <strain evidence="37">CS162</strain>
    </source>
</reference>
<dbReference type="FunFam" id="2.40.50.90:FF:000029">
    <property type="entry name" value="Probable endonuclease lcl3"/>
    <property type="match status" value="1"/>
</dbReference>
<dbReference type="PRINTS" id="PR00098">
    <property type="entry name" value="CPSASE"/>
</dbReference>
<dbReference type="FunFam" id="3.40.50.1380:FF:000015">
    <property type="entry name" value="Carbamoyl-phosphate synthase arginine-specific large chain"/>
    <property type="match status" value="1"/>
</dbReference>
<dbReference type="RefSeq" id="XP_043170794.1">
    <property type="nucleotide sequence ID" value="XM_043314859.1"/>
</dbReference>
<feature type="domain" description="MGS-like" evidence="36">
    <location>
        <begin position="1365"/>
        <end position="1518"/>
    </location>
</feature>
<dbReference type="InterPro" id="IPR036914">
    <property type="entry name" value="MGS-like_dom_sf"/>
</dbReference>
<dbReference type="PANTHER" id="PTHR11405">
    <property type="entry name" value="CARBAMOYLTRANSFERASE FAMILY MEMBER"/>
    <property type="match status" value="1"/>
</dbReference>
<evidence type="ECO:0000256" key="21">
    <source>
        <dbReference type="ARBA" id="ARBA00023128"/>
    </source>
</evidence>
<evidence type="ECO:0000256" key="3">
    <source>
        <dbReference type="ARBA" id="ARBA00004173"/>
    </source>
</evidence>
<dbReference type="SUPFAM" id="SSF50199">
    <property type="entry name" value="Staphylococcal nuclease"/>
    <property type="match status" value="1"/>
</dbReference>
<comment type="pathway">
    <text evidence="4">Amino-acid biosynthesis; L-arginine biosynthesis; carbamoyl phosphate from bicarbonate: step 1/1.</text>
</comment>
<comment type="catalytic activity">
    <reaction evidence="29">
        <text>hydrogencarbonate + NH4(+) + 2 ATP = carbamoyl phosphate + 2 ADP + phosphate + 2 H(+)</text>
        <dbReference type="Rhea" id="RHEA:18029"/>
        <dbReference type="ChEBI" id="CHEBI:15378"/>
        <dbReference type="ChEBI" id="CHEBI:17544"/>
        <dbReference type="ChEBI" id="CHEBI:28938"/>
        <dbReference type="ChEBI" id="CHEBI:30616"/>
        <dbReference type="ChEBI" id="CHEBI:43474"/>
        <dbReference type="ChEBI" id="CHEBI:58228"/>
        <dbReference type="ChEBI" id="CHEBI:456216"/>
        <dbReference type="EC" id="6.3.4.16"/>
    </reaction>
</comment>
<dbReference type="EC" id="6.3.4.16" evidence="25"/>
<evidence type="ECO:0000256" key="13">
    <source>
        <dbReference type="ARBA" id="ARBA00022723"/>
    </source>
</evidence>
<comment type="subunit">
    <text evidence="24">Heterodimer composed of 2 chains; the small (or glutamine) chain promotes the hydrolysis of glutamine to ammonia, which is used by the large (or ammonia) chain to synthesize carbamoyl phosphate.</text>
</comment>
<dbReference type="Gene3D" id="3.30.1490.20">
    <property type="entry name" value="ATP-grasp fold, A domain"/>
    <property type="match status" value="1"/>
</dbReference>
<keyword evidence="10" id="KW-0436">Ligase</keyword>
<evidence type="ECO:0000256" key="32">
    <source>
        <dbReference type="PROSITE-ProRule" id="PRU00409"/>
    </source>
</evidence>
<gene>
    <name evidence="37" type="ORF">ALTATR162_LOCUS7231</name>
</gene>
<dbReference type="InterPro" id="IPR011607">
    <property type="entry name" value="MGS-like_dom"/>
</dbReference>
<evidence type="ECO:0000256" key="1">
    <source>
        <dbReference type="ARBA" id="ARBA00001947"/>
    </source>
</evidence>
<dbReference type="GO" id="GO:0005524">
    <property type="term" value="F:ATP binding"/>
    <property type="evidence" value="ECO:0007669"/>
    <property type="project" value="UniProtKB-UniRule"/>
</dbReference>
<dbReference type="GO" id="GO:0004087">
    <property type="term" value="F:carbamoyl-phosphate synthase (ammonia) activity"/>
    <property type="evidence" value="ECO:0007669"/>
    <property type="project" value="UniProtKB-EC"/>
</dbReference>
<evidence type="ECO:0000256" key="29">
    <source>
        <dbReference type="ARBA" id="ARBA00047359"/>
    </source>
</evidence>
<dbReference type="GeneID" id="67019209"/>
<evidence type="ECO:0000259" key="34">
    <source>
        <dbReference type="PROSITE" id="PS50830"/>
    </source>
</evidence>
<dbReference type="GO" id="GO:0016787">
    <property type="term" value="F:hydrolase activity"/>
    <property type="evidence" value="ECO:0007669"/>
    <property type="project" value="UniProtKB-KW"/>
</dbReference>
<comment type="similarity">
    <text evidence="6">Belongs to the CarB family.</text>
</comment>
<dbReference type="GO" id="GO:0046872">
    <property type="term" value="F:metal ion binding"/>
    <property type="evidence" value="ECO:0007669"/>
    <property type="project" value="UniProtKB-KW"/>
</dbReference>
<dbReference type="GO" id="GO:0006526">
    <property type="term" value="P:L-arginine biosynthetic process"/>
    <property type="evidence" value="ECO:0007669"/>
    <property type="project" value="UniProtKB-ARBA"/>
</dbReference>
<dbReference type="SMART" id="SM00318">
    <property type="entry name" value="SNc"/>
    <property type="match status" value="1"/>
</dbReference>
<evidence type="ECO:0000256" key="6">
    <source>
        <dbReference type="ARBA" id="ARBA00009799"/>
    </source>
</evidence>
<dbReference type="InterPro" id="IPR058047">
    <property type="entry name" value="CPSase_preATP-grasp"/>
</dbReference>
<evidence type="ECO:0000256" key="7">
    <source>
        <dbReference type="ARBA" id="ARBA00012738"/>
    </source>
</evidence>
<evidence type="ECO:0000256" key="2">
    <source>
        <dbReference type="ARBA" id="ARBA00004167"/>
    </source>
</evidence>
<keyword evidence="13" id="KW-0479">Metal-binding</keyword>
<keyword evidence="15 32" id="KW-0547">Nucleotide-binding</keyword>
<comment type="similarity">
    <text evidence="5">Belongs to the LCL3 family.</text>
</comment>
<dbReference type="Gene3D" id="1.10.1030.10">
    <property type="entry name" value="Carbamoyl-phosphate synthetase, large subunit oligomerisation domain"/>
    <property type="match status" value="1"/>
</dbReference>
<dbReference type="FunFam" id="3.30.470.20:FF:000001">
    <property type="entry name" value="Carbamoyl-phosphate synthase large chain"/>
    <property type="match status" value="1"/>
</dbReference>
<dbReference type="PROSITE" id="PS00866">
    <property type="entry name" value="CPSASE_1"/>
    <property type="match status" value="2"/>
</dbReference>
<dbReference type="InterPro" id="IPR013815">
    <property type="entry name" value="ATP_grasp_subdomain_1"/>
</dbReference>
<keyword evidence="12" id="KW-0540">Nuclease</keyword>
<dbReference type="FunFam" id="3.30.470.20:FF:000004">
    <property type="entry name" value="Carbamoyl-phosphate synthase (glutamine-hydrolyzing)"/>
    <property type="match status" value="1"/>
</dbReference>
<evidence type="ECO:0000256" key="9">
    <source>
        <dbReference type="ARBA" id="ARBA00014651"/>
    </source>
</evidence>
<dbReference type="PROSITE" id="PS51855">
    <property type="entry name" value="MGS"/>
    <property type="match status" value="1"/>
</dbReference>
<dbReference type="Proteomes" id="UP000676310">
    <property type="component" value="Unassembled WGS sequence"/>
</dbReference>